<protein>
    <submittedName>
        <fullName evidence="1">Uncharacterized protein</fullName>
    </submittedName>
</protein>
<dbReference type="Proteomes" id="UP000002220">
    <property type="component" value="Chromosome"/>
</dbReference>
<dbReference type="STRING" id="521674.Plim_1172"/>
<reference evidence="1 2" key="1">
    <citation type="journal article" date="2010" name="Stand. Genomic Sci.">
        <title>Complete genome sequence of Planctomyces limnophilus type strain (Mu 290).</title>
        <authorList>
            <person name="Labutti K."/>
            <person name="Sikorski J."/>
            <person name="Schneider S."/>
            <person name="Nolan M."/>
            <person name="Lucas S."/>
            <person name="Glavina Del Rio T."/>
            <person name="Tice H."/>
            <person name="Cheng J.F."/>
            <person name="Goodwin L."/>
            <person name="Pitluck S."/>
            <person name="Liolios K."/>
            <person name="Ivanova N."/>
            <person name="Mavromatis K."/>
            <person name="Mikhailova N."/>
            <person name="Pati A."/>
            <person name="Chen A."/>
            <person name="Palaniappan K."/>
            <person name="Land M."/>
            <person name="Hauser L."/>
            <person name="Chang Y.J."/>
            <person name="Jeffries C.D."/>
            <person name="Tindall B.J."/>
            <person name="Rohde M."/>
            <person name="Goker M."/>
            <person name="Woyke T."/>
            <person name="Bristow J."/>
            <person name="Eisen J.A."/>
            <person name="Markowitz V."/>
            <person name="Hugenholtz P."/>
            <person name="Kyrpides N.C."/>
            <person name="Klenk H.P."/>
            <person name="Lapidus A."/>
        </authorList>
    </citation>
    <scope>NUCLEOTIDE SEQUENCE [LARGE SCALE GENOMIC DNA]</scope>
    <source>
        <strain evidence="2">ATCC 43296 / DSM 3776 / IFAM 1008 / 290</strain>
    </source>
</reference>
<keyword evidence="2" id="KW-1185">Reference proteome</keyword>
<dbReference type="KEGG" id="plm:Plim_1172"/>
<organism evidence="1 2">
    <name type="scientific">Planctopirus limnophila (strain ATCC 43296 / DSM 3776 / IFAM 1008 / Mu 290)</name>
    <name type="common">Planctomyces limnophilus</name>
    <dbReference type="NCBI Taxonomy" id="521674"/>
    <lineage>
        <taxon>Bacteria</taxon>
        <taxon>Pseudomonadati</taxon>
        <taxon>Planctomycetota</taxon>
        <taxon>Planctomycetia</taxon>
        <taxon>Planctomycetales</taxon>
        <taxon>Planctomycetaceae</taxon>
        <taxon>Planctopirus</taxon>
    </lineage>
</organism>
<sequence>MAVLAPAKTLMPPAHRYLADEQPVPLCDLQFLIGYDGFIVIADPLRVSQQPPNKRI</sequence>
<dbReference type="EMBL" id="CP001744">
    <property type="protein sequence ID" value="ADG67007.1"/>
    <property type="molecule type" value="Genomic_DNA"/>
</dbReference>
<dbReference type="HOGENOM" id="CLU_3010343_0_0_0"/>
<dbReference type="AlphaFoldDB" id="D5SU22"/>
<name>D5SU22_PLAL2</name>
<proteinExistence type="predicted"/>
<evidence type="ECO:0000313" key="2">
    <source>
        <dbReference type="Proteomes" id="UP000002220"/>
    </source>
</evidence>
<gene>
    <name evidence="1" type="ordered locus">Plim_1172</name>
</gene>
<evidence type="ECO:0000313" key="1">
    <source>
        <dbReference type="EMBL" id="ADG67007.1"/>
    </source>
</evidence>
<accession>D5SU22</accession>